<evidence type="ECO:0000313" key="4">
    <source>
        <dbReference type="Proteomes" id="UP000723463"/>
    </source>
</evidence>
<gene>
    <name evidence="3" type="primary">SCYL3</name>
    <name evidence="3" type="ORF">EC957_010955</name>
</gene>
<comment type="caution">
    <text evidence="3">The sequence shown here is derived from an EMBL/GenBank/DDBJ whole genome shotgun (WGS) entry which is preliminary data.</text>
</comment>
<dbReference type="Gene3D" id="3.30.200.20">
    <property type="entry name" value="Phosphorylase Kinase, domain 1"/>
    <property type="match status" value="1"/>
</dbReference>
<name>A0A9P6F8H3_9FUNG</name>
<dbReference type="SMART" id="SM00220">
    <property type="entry name" value="S_TKc"/>
    <property type="match status" value="1"/>
</dbReference>
<evidence type="ECO:0000256" key="1">
    <source>
        <dbReference type="SAM" id="MobiDB-lite"/>
    </source>
</evidence>
<dbReference type="SUPFAM" id="SSF48371">
    <property type="entry name" value="ARM repeat"/>
    <property type="match status" value="1"/>
</dbReference>
<accession>A0A9P6F8H3</accession>
<dbReference type="InterPro" id="IPR016024">
    <property type="entry name" value="ARM-type_fold"/>
</dbReference>
<dbReference type="PANTHER" id="PTHR12984:SF3">
    <property type="entry name" value="N-TERMINAL KINASE-LIKE PROTEIN"/>
    <property type="match status" value="1"/>
</dbReference>
<dbReference type="InterPro" id="IPR051177">
    <property type="entry name" value="CIK-Related_Protein"/>
</dbReference>
<feature type="compositionally biased region" description="Polar residues" evidence="1">
    <location>
        <begin position="836"/>
        <end position="848"/>
    </location>
</feature>
<feature type="compositionally biased region" description="Acidic residues" evidence="1">
    <location>
        <begin position="821"/>
        <end position="834"/>
    </location>
</feature>
<dbReference type="PANTHER" id="PTHR12984">
    <property type="entry name" value="SCY1-RELATED S/T PROTEIN KINASE-LIKE"/>
    <property type="match status" value="1"/>
</dbReference>
<sequence length="1196" mass="128845">MGASESKQGISGTAAASEGSSKAKLTFPQNTQPLQVTTIYTLRDAYFGKRLVSAFTYDPSQLELDNKQEFLPKAIKKLKTIRHPSVLRFIDCKASSAGFHLITERVVPLTVEYLEEISEDEILVGLYDIMVALHFLHSQCHISHNNVKMGSIFVSNGRWVLGGMEFTGTVAESREAGLTSVLSQELVPPEHQGKPTKTTQEVQLPHAVDVWQYGKFVEKLVQDGFLHFGTTALPLDAMLQADPMRRPSGDAILESSLFLHNNTVSVVRYCRLKGLDKLQNAEWSQSIMPKLQMLPPSIIEKFVLPQLLTQEFFAAEGFDIVYRTLFTPQPPRPLISEETYRAQVIPFMIKLWTYRQADIRMTLFRLFEVYLKAVVLGEGGSEVLGQVILPEILAGLQDADPKVYLASLSGLATAIPYSLLVTTLSDADSTKQKFSVKALYEQTLIPQIMAFWIAEDSTQEARMQLVEVVMGMWCSIYTLGLHNHAAVKDMSSTLTLTLVSVLKLSPVPERLELISNSFTKHCTNGAFCISGLLKFLPQFLLDEDLQVREAAARAISTIAHQTTTLVQPTDNLGEQQQTSTGAEANGANQDSDASSTASTPSASPSAIHISRIRQYCEKQQMLLPARRPIFSRSALGSDRSISASSSVRGLNGLDMRGGGSNADLLSSRRSSMVSQDSFMFSEQSSLKTPSLTRTGSFSVEQPGSRDASVGPPLSDSIAKLAPAQSAAAPLPVEPAYVEPARINNSRLDIDIQDTRDEVEEEDTQASDELELMKALEAAKEEMRLRQLPVETPASKKPSNSLRGSDSKPTSIKVAAAFDWDNTGDDEGDDWEADDLSTLNDTSNRSPSSILEPVEDEATRLKREQAQAEKHEQLRLKRDQKQQEMQAKRDARRQQMAEKQQERKTSSSNGLKLGAAKAAVVTTPVAARPSPSGSVSAPSATVSAPTASAPSSIGSSAKPTSSRSISQLPRESIEENDGWGDDVDLDLGDLQEQAGTVSKEDDELFKDLEVTYKKPAYVGATTSLQGSGSIGISGSTASMSSSSNSSSITLANSVGTVSTTTTKTVLSSPTSTFHSKTTTTKTTTTTSTTTPFSLKPSSSPGSPSRGSSPESTPKGVASPLLSAASPIGVNGHGYGNGNGVAAGHIAKSLDMITSPTSTSAAAVVVPEPVKPVSSSSSLALQVDESALEGDGWGDDWD</sequence>
<feature type="compositionally biased region" description="Basic and acidic residues" evidence="1">
    <location>
        <begin position="856"/>
        <end position="904"/>
    </location>
</feature>
<dbReference type="InterPro" id="IPR011009">
    <property type="entry name" value="Kinase-like_dom_sf"/>
</dbReference>
<feature type="compositionally biased region" description="Polar residues" evidence="1">
    <location>
        <begin position="957"/>
        <end position="968"/>
    </location>
</feature>
<evidence type="ECO:0000259" key="2">
    <source>
        <dbReference type="PROSITE" id="PS50011"/>
    </source>
</evidence>
<feature type="region of interest" description="Disordered" evidence="1">
    <location>
        <begin position="1057"/>
        <end position="1118"/>
    </location>
</feature>
<dbReference type="AlphaFoldDB" id="A0A9P6F8H3"/>
<feature type="region of interest" description="Disordered" evidence="1">
    <location>
        <begin position="641"/>
        <end position="715"/>
    </location>
</feature>
<feature type="compositionally biased region" description="Low complexity" evidence="1">
    <location>
        <begin position="914"/>
        <end position="956"/>
    </location>
</feature>
<feature type="compositionally biased region" description="Low complexity" evidence="1">
    <location>
        <begin position="590"/>
        <end position="605"/>
    </location>
</feature>
<feature type="region of interest" description="Disordered" evidence="1">
    <location>
        <begin position="576"/>
        <end position="605"/>
    </location>
</feature>
<dbReference type="InterPro" id="IPR000719">
    <property type="entry name" value="Prot_kinase_dom"/>
</dbReference>
<evidence type="ECO:0000313" key="3">
    <source>
        <dbReference type="EMBL" id="KAF9545425.1"/>
    </source>
</evidence>
<feature type="compositionally biased region" description="Polar residues" evidence="1">
    <location>
        <begin position="796"/>
        <end position="809"/>
    </location>
</feature>
<feature type="compositionally biased region" description="Acidic residues" evidence="1">
    <location>
        <begin position="1184"/>
        <end position="1196"/>
    </location>
</feature>
<dbReference type="GO" id="GO:0004672">
    <property type="term" value="F:protein kinase activity"/>
    <property type="evidence" value="ECO:0007669"/>
    <property type="project" value="InterPro"/>
</dbReference>
<dbReference type="PROSITE" id="PS50011">
    <property type="entry name" value="PROTEIN_KINASE_DOM"/>
    <property type="match status" value="1"/>
</dbReference>
<feature type="compositionally biased region" description="Low complexity" evidence="1">
    <location>
        <begin position="1057"/>
        <end position="1112"/>
    </location>
</feature>
<feature type="compositionally biased region" description="Acidic residues" evidence="1">
    <location>
        <begin position="973"/>
        <end position="988"/>
    </location>
</feature>
<reference evidence="3" key="1">
    <citation type="journal article" date="2020" name="Fungal Divers.">
        <title>Resolving the Mortierellaceae phylogeny through synthesis of multi-gene phylogenetics and phylogenomics.</title>
        <authorList>
            <person name="Vandepol N."/>
            <person name="Liber J."/>
            <person name="Desiro A."/>
            <person name="Na H."/>
            <person name="Kennedy M."/>
            <person name="Barry K."/>
            <person name="Grigoriev I.V."/>
            <person name="Miller A.N."/>
            <person name="O'Donnell K."/>
            <person name="Stajich J.E."/>
            <person name="Bonito G."/>
        </authorList>
    </citation>
    <scope>NUCLEOTIDE SEQUENCE</scope>
    <source>
        <strain evidence="3">NRRL 2591</strain>
    </source>
</reference>
<feature type="compositionally biased region" description="Low complexity" evidence="1">
    <location>
        <begin position="1167"/>
        <end position="1176"/>
    </location>
</feature>
<organism evidence="3 4">
    <name type="scientific">Mortierella hygrophila</name>
    <dbReference type="NCBI Taxonomy" id="979708"/>
    <lineage>
        <taxon>Eukaryota</taxon>
        <taxon>Fungi</taxon>
        <taxon>Fungi incertae sedis</taxon>
        <taxon>Mucoromycota</taxon>
        <taxon>Mortierellomycotina</taxon>
        <taxon>Mortierellomycetes</taxon>
        <taxon>Mortierellales</taxon>
        <taxon>Mortierellaceae</taxon>
        <taxon>Mortierella</taxon>
    </lineage>
</organism>
<dbReference type="Proteomes" id="UP000723463">
    <property type="component" value="Unassembled WGS sequence"/>
</dbReference>
<feature type="compositionally biased region" description="Polar residues" evidence="1">
    <location>
        <begin position="672"/>
        <end position="701"/>
    </location>
</feature>
<dbReference type="Gene3D" id="1.10.510.10">
    <property type="entry name" value="Transferase(Phosphotransferase) domain 1"/>
    <property type="match status" value="1"/>
</dbReference>
<protein>
    <submittedName>
        <fullName evidence="3">Protein-associating with the carboxyl-terminal domain of ezrin</fullName>
    </submittedName>
</protein>
<dbReference type="EMBL" id="JAAAXW010000072">
    <property type="protein sequence ID" value="KAF9545425.1"/>
    <property type="molecule type" value="Genomic_DNA"/>
</dbReference>
<keyword evidence="4" id="KW-1185">Reference proteome</keyword>
<dbReference type="Gene3D" id="1.25.10.10">
    <property type="entry name" value="Leucine-rich Repeat Variant"/>
    <property type="match status" value="1"/>
</dbReference>
<dbReference type="SUPFAM" id="SSF56112">
    <property type="entry name" value="Protein kinase-like (PK-like)"/>
    <property type="match status" value="1"/>
</dbReference>
<feature type="compositionally biased region" description="Polar residues" evidence="1">
    <location>
        <begin position="576"/>
        <end position="589"/>
    </location>
</feature>
<dbReference type="GO" id="GO:0005524">
    <property type="term" value="F:ATP binding"/>
    <property type="evidence" value="ECO:0007669"/>
    <property type="project" value="InterPro"/>
</dbReference>
<proteinExistence type="predicted"/>
<feature type="region of interest" description="Disordered" evidence="1">
    <location>
        <begin position="1167"/>
        <end position="1196"/>
    </location>
</feature>
<feature type="compositionally biased region" description="Low complexity" evidence="1">
    <location>
        <begin position="641"/>
        <end position="650"/>
    </location>
</feature>
<feature type="region of interest" description="Disordered" evidence="1">
    <location>
        <begin position="783"/>
        <end position="997"/>
    </location>
</feature>
<feature type="domain" description="Protein kinase" evidence="2">
    <location>
        <begin position="1"/>
        <end position="348"/>
    </location>
</feature>
<dbReference type="InterPro" id="IPR011989">
    <property type="entry name" value="ARM-like"/>
</dbReference>